<reference evidence="1" key="1">
    <citation type="journal article" date="2014" name="Front. Microbiol.">
        <title>High frequency of phylogenetically diverse reductive dehalogenase-homologous genes in deep subseafloor sedimentary metagenomes.</title>
        <authorList>
            <person name="Kawai M."/>
            <person name="Futagami T."/>
            <person name="Toyoda A."/>
            <person name="Takaki Y."/>
            <person name="Nishi S."/>
            <person name="Hori S."/>
            <person name="Arai W."/>
            <person name="Tsubouchi T."/>
            <person name="Morono Y."/>
            <person name="Uchiyama I."/>
            <person name="Ito T."/>
            <person name="Fujiyama A."/>
            <person name="Inagaki F."/>
            <person name="Takami H."/>
        </authorList>
    </citation>
    <scope>NUCLEOTIDE SEQUENCE</scope>
    <source>
        <strain evidence="1">Expedition CK06-06</strain>
    </source>
</reference>
<organism evidence="1">
    <name type="scientific">marine sediment metagenome</name>
    <dbReference type="NCBI Taxonomy" id="412755"/>
    <lineage>
        <taxon>unclassified sequences</taxon>
        <taxon>metagenomes</taxon>
        <taxon>ecological metagenomes</taxon>
    </lineage>
</organism>
<name>X1I996_9ZZZZ</name>
<accession>X1I996</accession>
<evidence type="ECO:0000313" key="1">
    <source>
        <dbReference type="EMBL" id="GAH65860.1"/>
    </source>
</evidence>
<protein>
    <submittedName>
        <fullName evidence="1">Uncharacterized protein</fullName>
    </submittedName>
</protein>
<gene>
    <name evidence="1" type="ORF">S03H2_44789</name>
</gene>
<sequence>MPGYNVTGGPDPDCQGRYAYAGKFANKPYYSRDDNNWFIWWDAALFNWTISPVLGDATPPVWTKPNPVTGMYCPWPPAVGSPVVAAH</sequence>
<dbReference type="EMBL" id="BARU01028028">
    <property type="protein sequence ID" value="GAH65860.1"/>
    <property type="molecule type" value="Genomic_DNA"/>
</dbReference>
<proteinExistence type="predicted"/>
<comment type="caution">
    <text evidence="1">The sequence shown here is derived from an EMBL/GenBank/DDBJ whole genome shotgun (WGS) entry which is preliminary data.</text>
</comment>
<dbReference type="AlphaFoldDB" id="X1I996"/>